<protein>
    <submittedName>
        <fullName evidence="3">Uncharacterized protein</fullName>
    </submittedName>
</protein>
<feature type="domain" description="DUF8010" evidence="1">
    <location>
        <begin position="2"/>
        <end position="100"/>
    </location>
</feature>
<evidence type="ECO:0000313" key="4">
    <source>
        <dbReference type="Proteomes" id="UP001057702"/>
    </source>
</evidence>
<dbReference type="Proteomes" id="UP001057702">
    <property type="component" value="Unassembled WGS sequence"/>
</dbReference>
<dbReference type="RefSeq" id="WP_255920769.1">
    <property type="nucleotide sequence ID" value="NZ_JANFNG010000010.1"/>
</dbReference>
<feature type="domain" description="DUF8185" evidence="2">
    <location>
        <begin position="103"/>
        <end position="224"/>
    </location>
</feature>
<evidence type="ECO:0000313" key="3">
    <source>
        <dbReference type="EMBL" id="MCQ4081859.1"/>
    </source>
</evidence>
<evidence type="ECO:0000259" key="2">
    <source>
        <dbReference type="Pfam" id="PF26572"/>
    </source>
</evidence>
<organism evidence="3 4">
    <name type="scientific">Streptomyces humicola</name>
    <dbReference type="NCBI Taxonomy" id="2953240"/>
    <lineage>
        <taxon>Bacteria</taxon>
        <taxon>Bacillati</taxon>
        <taxon>Actinomycetota</taxon>
        <taxon>Actinomycetes</taxon>
        <taxon>Kitasatosporales</taxon>
        <taxon>Streptomycetaceae</taxon>
        <taxon>Streptomyces</taxon>
    </lineage>
</organism>
<accession>A0ABT1PW20</accession>
<dbReference type="InterPro" id="IPR058498">
    <property type="entry name" value="DUF8185"/>
</dbReference>
<dbReference type="Pfam" id="PF26035">
    <property type="entry name" value="DUF8010"/>
    <property type="match status" value="1"/>
</dbReference>
<proteinExistence type="predicted"/>
<name>A0ABT1PW20_9ACTN</name>
<dbReference type="EMBL" id="JANFNG010000010">
    <property type="protein sequence ID" value="MCQ4081859.1"/>
    <property type="molecule type" value="Genomic_DNA"/>
</dbReference>
<reference evidence="3" key="1">
    <citation type="submission" date="2022-06" db="EMBL/GenBank/DDBJ databases">
        <title>Draft genome sequence of Streptomyces sp. RB6PN25 isolated from peat swamp forest in Thailand.</title>
        <authorList>
            <person name="Duangmal K."/>
            <person name="Klaysubun C."/>
        </authorList>
    </citation>
    <scope>NUCLEOTIDE SEQUENCE</scope>
    <source>
        <strain evidence="3">RB6PN25</strain>
    </source>
</reference>
<keyword evidence="4" id="KW-1185">Reference proteome</keyword>
<evidence type="ECO:0000259" key="1">
    <source>
        <dbReference type="Pfam" id="PF26035"/>
    </source>
</evidence>
<dbReference type="Pfam" id="PF26572">
    <property type="entry name" value="DUF8185"/>
    <property type="match status" value="1"/>
</dbReference>
<comment type="caution">
    <text evidence="3">The sequence shown here is derived from an EMBL/GenBank/DDBJ whole genome shotgun (WGS) entry which is preliminary data.</text>
</comment>
<dbReference type="InterPro" id="IPR058323">
    <property type="entry name" value="DUF8010"/>
</dbReference>
<sequence length="237" mass="24663">MTTLRLTGPEEAADLAAFLTRLLRWDKAAVVRLQAAGAGPALAVFGHPPFGAVLAIRTWELTDAASLDATVSAGRLLDTVVENAATVTVPPEVTGPSWAGLLPPRGGWQRTAGIPLDALRAEAARVIAEFRARTEGLEPAQRTRAGLDALAEEIWSRRLGETALPLRAVHAAHALGFLRPVRAMAHASGPGAAPAAGETPALFTSGPWLRLRTAYGSVAVRTSGDAAGLRLTVTPLA</sequence>
<gene>
    <name evidence="3" type="ORF">NGB36_14890</name>
</gene>